<dbReference type="Pfam" id="PF13715">
    <property type="entry name" value="CarbopepD_reg_2"/>
    <property type="match status" value="1"/>
</dbReference>
<keyword evidence="9 10" id="KW-0998">Cell outer membrane</keyword>
<dbReference type="SUPFAM" id="SSF49464">
    <property type="entry name" value="Carboxypeptidase regulatory domain-like"/>
    <property type="match status" value="1"/>
</dbReference>
<accession>A9ED55</accession>
<evidence type="ECO:0000256" key="7">
    <source>
        <dbReference type="ARBA" id="ARBA00023136"/>
    </source>
</evidence>
<comment type="caution">
    <text evidence="15">The sequence shown here is derived from an EMBL/GenBank/DDBJ whole genome shotgun (WGS) entry which is preliminary data.</text>
</comment>
<dbReference type="PROSITE" id="PS52016">
    <property type="entry name" value="TONB_DEPENDENT_REC_3"/>
    <property type="match status" value="1"/>
</dbReference>
<evidence type="ECO:0000256" key="4">
    <source>
        <dbReference type="ARBA" id="ARBA00022692"/>
    </source>
</evidence>
<dbReference type="Gene3D" id="2.170.130.10">
    <property type="entry name" value="TonB-dependent receptor, plug domain"/>
    <property type="match status" value="1"/>
</dbReference>
<feature type="domain" description="TonB-dependent receptor-like beta-barrel" evidence="13">
    <location>
        <begin position="302"/>
        <end position="724"/>
    </location>
</feature>
<organism evidence="15 16">
    <name type="scientific">Kordia algicida OT-1</name>
    <dbReference type="NCBI Taxonomy" id="391587"/>
    <lineage>
        <taxon>Bacteria</taxon>
        <taxon>Pseudomonadati</taxon>
        <taxon>Bacteroidota</taxon>
        <taxon>Flavobacteriia</taxon>
        <taxon>Flavobacteriales</taxon>
        <taxon>Flavobacteriaceae</taxon>
        <taxon>Kordia</taxon>
    </lineage>
</organism>
<keyword evidence="16" id="KW-1185">Reference proteome</keyword>
<dbReference type="InterPro" id="IPR039426">
    <property type="entry name" value="TonB-dep_rcpt-like"/>
</dbReference>
<dbReference type="PANTHER" id="PTHR30069">
    <property type="entry name" value="TONB-DEPENDENT OUTER MEMBRANE RECEPTOR"/>
    <property type="match status" value="1"/>
</dbReference>
<evidence type="ECO:0000256" key="5">
    <source>
        <dbReference type="ARBA" id="ARBA00022729"/>
    </source>
</evidence>
<name>A9ED55_9FLAO</name>
<evidence type="ECO:0000256" key="3">
    <source>
        <dbReference type="ARBA" id="ARBA00022452"/>
    </source>
</evidence>
<sequence length="765" mass="84996">MPIKLPQTLSFFLLFLCCSHMLMAQYVIEGTVIDQSTNIPLANAIIQNVESKAAITTNARGTFSIVTKNTVDTTLRISLKGYQTQTVLVYTGKKIVVALFPTTNALDEVIVNGITIQQKLKQTTEAVAVVNEREIYSENTVQLAPILNRVPGVFMQSGTLNTNRITIRGIGARSPFSTANIRAYYADIPLTDGNGESAIEDLELATISRMEIHKGPSSSSYGVGLGGTILLYPEYAKYNASSANLYTTVGSFGLFRTVAKVSHGGEKANVNLIYSNTHSDGYRDNNSLDKATATITSNWFVNDKNELSFIGNYTSLKAFIPSSLNREDFENSPRNAATIWQNARGFEDVKKTLFGINWSHHYNETFTQKTSVFTSFNNNYEPRPFNILEEKATTFGIRTRLLATKNFENSSLKWSVGGELFFDDYNAKQFDNLYQDFPDGTGSVAGDILSDIDENRNYFNLFAEAIYTRKKLTLSLGLHLNQTKYTVQERLNASTEEDFTFDAIVSPKLGINYAISNNFNLFGNIAHGFSTPTTAETLFPNGAFNPNIKAERGWNFEVGSRFHTKNRKLTGSVSIYSMAVSDLLVNRRTETDQNITLNAGRTAHNGVEAAVRYELLRDKNITVYSHVNASINDFSFKEFTENDTNFSGNDLTGVPKSVVNLGIEALSTKGFYGRFDFQAVGEMPANDENTVYSDAFQLLNGKIGYQNSIGSQFRYDISIGANNIFDKSYASQLQVNAFGNDTNARYFYPGLPFNMYGGIQLAYKL</sequence>
<dbReference type="InterPro" id="IPR008969">
    <property type="entry name" value="CarboxyPept-like_regulatory"/>
</dbReference>
<dbReference type="EMBL" id="ABIB01000021">
    <property type="protein sequence ID" value="EDP94280.1"/>
    <property type="molecule type" value="Genomic_DNA"/>
</dbReference>
<dbReference type="SUPFAM" id="SSF56935">
    <property type="entry name" value="Porins"/>
    <property type="match status" value="1"/>
</dbReference>
<gene>
    <name evidence="15" type="ORF">KAOT1_06352</name>
</gene>
<keyword evidence="8 15" id="KW-0675">Receptor</keyword>
<evidence type="ECO:0000256" key="8">
    <source>
        <dbReference type="ARBA" id="ARBA00023170"/>
    </source>
</evidence>
<evidence type="ECO:0000259" key="13">
    <source>
        <dbReference type="Pfam" id="PF00593"/>
    </source>
</evidence>
<keyword evidence="3 10" id="KW-1134">Transmembrane beta strand</keyword>
<evidence type="ECO:0000256" key="6">
    <source>
        <dbReference type="ARBA" id="ARBA00023077"/>
    </source>
</evidence>
<dbReference type="AlphaFoldDB" id="A9ED55"/>
<feature type="chain" id="PRO_5002735357" evidence="12">
    <location>
        <begin position="25"/>
        <end position="765"/>
    </location>
</feature>
<dbReference type="InterPro" id="IPR000531">
    <property type="entry name" value="Beta-barrel_TonB"/>
</dbReference>
<dbReference type="GO" id="GO:0015344">
    <property type="term" value="F:siderophore uptake transmembrane transporter activity"/>
    <property type="evidence" value="ECO:0007669"/>
    <property type="project" value="TreeGrafter"/>
</dbReference>
<keyword evidence="2 10" id="KW-0813">Transport</keyword>
<comment type="similarity">
    <text evidence="10 11">Belongs to the TonB-dependent receptor family.</text>
</comment>
<evidence type="ECO:0000256" key="10">
    <source>
        <dbReference type="PROSITE-ProRule" id="PRU01360"/>
    </source>
</evidence>
<protein>
    <submittedName>
        <fullName evidence="15">Probable tonB-dependent receptor</fullName>
    </submittedName>
</protein>
<evidence type="ECO:0000313" key="16">
    <source>
        <dbReference type="Proteomes" id="UP000002945"/>
    </source>
</evidence>
<dbReference type="RefSeq" id="WP_007093839.1">
    <property type="nucleotide sequence ID" value="NZ_CP142125.1"/>
</dbReference>
<dbReference type="InterPro" id="IPR012910">
    <property type="entry name" value="Plug_dom"/>
</dbReference>
<dbReference type="GO" id="GO:0009279">
    <property type="term" value="C:cell outer membrane"/>
    <property type="evidence" value="ECO:0007669"/>
    <property type="project" value="UniProtKB-SubCell"/>
</dbReference>
<feature type="signal peptide" evidence="12">
    <location>
        <begin position="1"/>
        <end position="24"/>
    </location>
</feature>
<dbReference type="Gene3D" id="2.60.40.1120">
    <property type="entry name" value="Carboxypeptidase-like, regulatory domain"/>
    <property type="match status" value="1"/>
</dbReference>
<keyword evidence="6 11" id="KW-0798">TonB box</keyword>
<keyword evidence="5 12" id="KW-0732">Signal</keyword>
<evidence type="ECO:0000256" key="2">
    <source>
        <dbReference type="ARBA" id="ARBA00022448"/>
    </source>
</evidence>
<proteinExistence type="inferred from homology"/>
<reference evidence="15 16" key="1">
    <citation type="journal article" date="2011" name="J. Bacteriol.">
        <title>Genome sequence of the algicidal bacterium Kordia algicida OT-1.</title>
        <authorList>
            <person name="Lee H.S."/>
            <person name="Kang S.G."/>
            <person name="Kwon K.K."/>
            <person name="Lee J.H."/>
            <person name="Kim S.J."/>
        </authorList>
    </citation>
    <scope>NUCLEOTIDE SEQUENCE [LARGE SCALE GENOMIC DNA]</scope>
    <source>
        <strain evidence="15 16">OT-1</strain>
    </source>
</reference>
<dbReference type="Proteomes" id="UP000002945">
    <property type="component" value="Unassembled WGS sequence"/>
</dbReference>
<evidence type="ECO:0000259" key="14">
    <source>
        <dbReference type="Pfam" id="PF07715"/>
    </source>
</evidence>
<feature type="domain" description="TonB-dependent receptor plug" evidence="14">
    <location>
        <begin position="120"/>
        <end position="227"/>
    </location>
</feature>
<dbReference type="InterPro" id="IPR036942">
    <property type="entry name" value="Beta-barrel_TonB_sf"/>
</dbReference>
<evidence type="ECO:0000256" key="11">
    <source>
        <dbReference type="RuleBase" id="RU003357"/>
    </source>
</evidence>
<evidence type="ECO:0000256" key="1">
    <source>
        <dbReference type="ARBA" id="ARBA00004571"/>
    </source>
</evidence>
<keyword evidence="4 10" id="KW-0812">Transmembrane</keyword>
<keyword evidence="7 10" id="KW-0472">Membrane</keyword>
<dbReference type="InterPro" id="IPR037066">
    <property type="entry name" value="Plug_dom_sf"/>
</dbReference>
<evidence type="ECO:0000256" key="9">
    <source>
        <dbReference type="ARBA" id="ARBA00023237"/>
    </source>
</evidence>
<dbReference type="Pfam" id="PF07715">
    <property type="entry name" value="Plug"/>
    <property type="match status" value="1"/>
</dbReference>
<dbReference type="Gene3D" id="2.40.170.20">
    <property type="entry name" value="TonB-dependent receptor, beta-barrel domain"/>
    <property type="match status" value="1"/>
</dbReference>
<comment type="subcellular location">
    <subcellularLocation>
        <location evidence="1 10">Cell outer membrane</location>
        <topology evidence="1 10">Multi-pass membrane protein</topology>
    </subcellularLocation>
</comment>
<dbReference type="HOGENOM" id="CLU_008287_13_2_10"/>
<dbReference type="OrthoDB" id="9782587at2"/>
<dbReference type="PANTHER" id="PTHR30069:SF29">
    <property type="entry name" value="HEMOGLOBIN AND HEMOGLOBIN-HAPTOGLOBIN-BINDING PROTEIN 1-RELATED"/>
    <property type="match status" value="1"/>
</dbReference>
<evidence type="ECO:0000313" key="15">
    <source>
        <dbReference type="EMBL" id="EDP94280.1"/>
    </source>
</evidence>
<dbReference type="STRING" id="391587.KAOT1_06352"/>
<dbReference type="eggNOG" id="COG4772">
    <property type="taxonomic scope" value="Bacteria"/>
</dbReference>
<evidence type="ECO:0000256" key="12">
    <source>
        <dbReference type="SAM" id="SignalP"/>
    </source>
</evidence>
<dbReference type="Pfam" id="PF00593">
    <property type="entry name" value="TonB_dep_Rec_b-barrel"/>
    <property type="match status" value="1"/>
</dbReference>
<dbReference type="GO" id="GO:0044718">
    <property type="term" value="P:siderophore transmembrane transport"/>
    <property type="evidence" value="ECO:0007669"/>
    <property type="project" value="TreeGrafter"/>
</dbReference>